<feature type="region of interest" description="Disordered" evidence="1">
    <location>
        <begin position="29"/>
        <end position="51"/>
    </location>
</feature>
<dbReference type="Proteomes" id="UP000198649">
    <property type="component" value="Unassembled WGS sequence"/>
</dbReference>
<dbReference type="AlphaFoldDB" id="A0A1I3CUY1"/>
<dbReference type="EMBL" id="FOQG01000002">
    <property type="protein sequence ID" value="SFH78061.1"/>
    <property type="molecule type" value="Genomic_DNA"/>
</dbReference>
<protein>
    <submittedName>
        <fullName evidence="3">LVIVD repeat-containing protein</fullName>
    </submittedName>
</protein>
<keyword evidence="4" id="KW-1185">Reference proteome</keyword>
<evidence type="ECO:0000313" key="4">
    <source>
        <dbReference type="Proteomes" id="UP000198649"/>
    </source>
</evidence>
<gene>
    <name evidence="3" type="ORF">SAMN05216561_102223</name>
</gene>
<dbReference type="InterPro" id="IPR013211">
    <property type="entry name" value="LVIVD"/>
</dbReference>
<accession>A0A1I3CUY1</accession>
<sequence length="502" mass="53419">MRLSFAALAASLLLGSSLALATPAAPASADSTRDRLAEMSERQGRTSSVVESDRIAQLSSNPTQTGISGCFMKTAPIFVTSGVDSLRVWNVSNPAQPRLVGTLLDVLFENEAMNCGERTTSRGTQRFALIGVDLVQASPDDIEHVNAGGNELIVVDVTKPSAPTILSRTPGATSTHTVACVQERSCRYAYSAGGRDDFSVFDLRNLRKPVEVDARPKQAGVQPFASPTGGHKWNFDAAGVGTHTGFSGASMWDASTPARPRLITTTGKAGAGEDPRFPGYNDFILHNSFRPNATAFEPGTRPSIANGNVLLVTEEDYEQTDCALAGSFQTWWVKRLDGTPSAIVPLDKVELADLGNFPLPRGAFCSSHWFDYRPGGLVAAGFYGGGTQVLDVRDPRDIKPYAHSIWGLSEVWDAMWVPVYKSGKQTGARTNVLYAIDLVRGLDVYAVDVPGDGRGAVPPASRGSERTVGQRVTGGVVPLGVVGAAMAAAFAVRRRRRPAPVA</sequence>
<dbReference type="Pfam" id="PF08309">
    <property type="entry name" value="LVIVD"/>
    <property type="match status" value="1"/>
</dbReference>
<dbReference type="RefSeq" id="WP_091110365.1">
    <property type="nucleotide sequence ID" value="NZ_BKAF01000003.1"/>
</dbReference>
<proteinExistence type="predicted"/>
<feature type="signal peptide" evidence="2">
    <location>
        <begin position="1"/>
        <end position="21"/>
    </location>
</feature>
<feature type="compositionally biased region" description="Basic and acidic residues" evidence="1">
    <location>
        <begin position="31"/>
        <end position="44"/>
    </location>
</feature>
<name>A0A1I3CUY1_9ACTN</name>
<organism evidence="3 4">
    <name type="scientific">Nocardioides psychrotolerans</name>
    <dbReference type="NCBI Taxonomy" id="1005945"/>
    <lineage>
        <taxon>Bacteria</taxon>
        <taxon>Bacillati</taxon>
        <taxon>Actinomycetota</taxon>
        <taxon>Actinomycetes</taxon>
        <taxon>Propionibacteriales</taxon>
        <taxon>Nocardioidaceae</taxon>
        <taxon>Nocardioides</taxon>
    </lineage>
</organism>
<dbReference type="OrthoDB" id="5240345at2"/>
<evidence type="ECO:0000256" key="2">
    <source>
        <dbReference type="SAM" id="SignalP"/>
    </source>
</evidence>
<evidence type="ECO:0000313" key="3">
    <source>
        <dbReference type="EMBL" id="SFH78061.1"/>
    </source>
</evidence>
<evidence type="ECO:0000256" key="1">
    <source>
        <dbReference type="SAM" id="MobiDB-lite"/>
    </source>
</evidence>
<feature type="chain" id="PRO_5038355683" evidence="2">
    <location>
        <begin position="22"/>
        <end position="502"/>
    </location>
</feature>
<reference evidence="3 4" key="1">
    <citation type="submission" date="2016-10" db="EMBL/GenBank/DDBJ databases">
        <authorList>
            <person name="de Groot N.N."/>
        </authorList>
    </citation>
    <scope>NUCLEOTIDE SEQUENCE [LARGE SCALE GENOMIC DNA]</scope>
    <source>
        <strain evidence="3 4">CGMCC 1.11156</strain>
    </source>
</reference>
<keyword evidence="2" id="KW-0732">Signal</keyword>
<dbReference type="STRING" id="1005945.SAMN05216561_102223"/>